<dbReference type="InterPro" id="IPR036259">
    <property type="entry name" value="MFS_trans_sf"/>
</dbReference>
<feature type="transmembrane region" description="Helical" evidence="8">
    <location>
        <begin position="12"/>
        <end position="31"/>
    </location>
</feature>
<sequence length="396" mass="43320">MLMNKIPTNRFQISLLIMLVLFSPLAIDIYLPALPLISETFHVKHTYAQGTITWFLFSMGVGQLFAGPLADRYGRKIIAICGVYIYAVSAYMAWLANSIELLLTARVVQGLGACTTSVAAFATVRDVFGPEKSGRMISYLNGAICFIPALAPILGSYLTQQYGWRSNFSFMAIFAVIVGTLLLIGMKETNPSLEKQKVFKLERYISVLSNTNFLFHASLCMISMAVILAYVTSAPIVLMDQMGLNMNEFTFWFGVNAVINIMAALFAPKLMDYKGTQFALTVGITTMLIGGTLMLLLPSHQFAWAFMLPIFMSSVGFALVLGTAAGKALAPFGDKAGTAAALVGLFQMSGAGIVVSAVQRLHLDAQYTIALQMFLIAPAIVVLFSHRGKMWHQRYN</sequence>
<proteinExistence type="inferred from homology"/>
<dbReference type="PANTHER" id="PTHR23502">
    <property type="entry name" value="MAJOR FACILITATOR SUPERFAMILY"/>
    <property type="match status" value="1"/>
</dbReference>
<feature type="transmembrane region" description="Helical" evidence="8">
    <location>
        <begin position="51"/>
        <end position="70"/>
    </location>
</feature>
<keyword evidence="6 8" id="KW-1133">Transmembrane helix</keyword>
<evidence type="ECO:0000313" key="11">
    <source>
        <dbReference type="Proteomes" id="UP001210678"/>
    </source>
</evidence>
<evidence type="ECO:0000256" key="3">
    <source>
        <dbReference type="ARBA" id="ARBA00022448"/>
    </source>
</evidence>
<evidence type="ECO:0000256" key="6">
    <source>
        <dbReference type="ARBA" id="ARBA00022989"/>
    </source>
</evidence>
<feature type="transmembrane region" description="Helical" evidence="8">
    <location>
        <begin position="167"/>
        <end position="186"/>
    </location>
</feature>
<feature type="transmembrane region" description="Helical" evidence="8">
    <location>
        <begin position="136"/>
        <end position="155"/>
    </location>
</feature>
<dbReference type="EMBL" id="JAQLOI010000001">
    <property type="protein sequence ID" value="MDB1122627.1"/>
    <property type="molecule type" value="Genomic_DNA"/>
</dbReference>
<dbReference type="InterPro" id="IPR005829">
    <property type="entry name" value="Sugar_transporter_CS"/>
</dbReference>
<dbReference type="InterPro" id="IPR020846">
    <property type="entry name" value="MFS_dom"/>
</dbReference>
<evidence type="ECO:0000256" key="1">
    <source>
        <dbReference type="ARBA" id="ARBA00004651"/>
    </source>
</evidence>
<feature type="domain" description="Major facilitator superfamily (MFS) profile" evidence="9">
    <location>
        <begin position="12"/>
        <end position="389"/>
    </location>
</feature>
<dbReference type="InterPro" id="IPR004812">
    <property type="entry name" value="Efflux_drug-R_Bcr/CmlA"/>
</dbReference>
<dbReference type="Gene3D" id="1.20.1720.10">
    <property type="entry name" value="Multidrug resistance protein D"/>
    <property type="match status" value="1"/>
</dbReference>
<protein>
    <recommendedName>
        <fullName evidence="8">Bcr/CflA family efflux transporter</fullName>
    </recommendedName>
</protein>
<keyword evidence="4" id="KW-1003">Cell membrane</keyword>
<dbReference type="CDD" id="cd17320">
    <property type="entry name" value="MFS_MdfA_MDR_like"/>
    <property type="match status" value="1"/>
</dbReference>
<evidence type="ECO:0000259" key="9">
    <source>
        <dbReference type="PROSITE" id="PS50850"/>
    </source>
</evidence>
<dbReference type="InterPro" id="IPR011701">
    <property type="entry name" value="MFS"/>
</dbReference>
<evidence type="ECO:0000256" key="8">
    <source>
        <dbReference type="RuleBase" id="RU365088"/>
    </source>
</evidence>
<feature type="transmembrane region" description="Helical" evidence="8">
    <location>
        <begin position="249"/>
        <end position="266"/>
    </location>
</feature>
<feature type="transmembrane region" description="Helical" evidence="8">
    <location>
        <begin position="365"/>
        <end position="384"/>
    </location>
</feature>
<feature type="transmembrane region" description="Helical" evidence="8">
    <location>
        <begin position="303"/>
        <end position="324"/>
    </location>
</feature>
<gene>
    <name evidence="10" type="ORF">PGX00_02370</name>
</gene>
<evidence type="ECO:0000313" key="10">
    <source>
        <dbReference type="EMBL" id="MDB1122627.1"/>
    </source>
</evidence>
<reference evidence="10 11" key="1">
    <citation type="submission" date="2023-01" db="EMBL/GenBank/DDBJ databases">
        <title>Vibrio sp. KJ40-1 sp.nov, isolated from marine algae.</title>
        <authorList>
            <person name="Butt M."/>
            <person name="Kim J.M.J."/>
            <person name="Jeon C.O.C."/>
        </authorList>
    </citation>
    <scope>NUCLEOTIDE SEQUENCE [LARGE SCALE GENOMIC DNA]</scope>
    <source>
        <strain evidence="10 11">KJ40-1</strain>
    </source>
</reference>
<dbReference type="RefSeq" id="WP_272137895.1">
    <property type="nucleotide sequence ID" value="NZ_JAQLOI010000001.1"/>
</dbReference>
<accession>A0ABT4YMJ8</accession>
<dbReference type="SUPFAM" id="SSF103473">
    <property type="entry name" value="MFS general substrate transporter"/>
    <property type="match status" value="1"/>
</dbReference>
<evidence type="ECO:0000256" key="4">
    <source>
        <dbReference type="ARBA" id="ARBA00022475"/>
    </source>
</evidence>
<feature type="transmembrane region" description="Helical" evidence="8">
    <location>
        <begin position="102"/>
        <end position="124"/>
    </location>
</feature>
<evidence type="ECO:0000256" key="5">
    <source>
        <dbReference type="ARBA" id="ARBA00022692"/>
    </source>
</evidence>
<feature type="transmembrane region" description="Helical" evidence="8">
    <location>
        <begin position="278"/>
        <end position="297"/>
    </location>
</feature>
<keyword evidence="5 8" id="KW-0812">Transmembrane</keyword>
<keyword evidence="7 8" id="KW-0472">Membrane</keyword>
<dbReference type="PANTHER" id="PTHR23502:SF70">
    <property type="entry name" value="BCR_CFLA FAMILY EFFLUX TRANSPORTER"/>
    <property type="match status" value="1"/>
</dbReference>
<keyword evidence="8" id="KW-0997">Cell inner membrane</keyword>
<feature type="transmembrane region" description="Helical" evidence="8">
    <location>
        <begin position="207"/>
        <end position="229"/>
    </location>
</feature>
<organism evidence="10 11">
    <name type="scientific">Vibrio algarum</name>
    <dbReference type="NCBI Taxonomy" id="3020714"/>
    <lineage>
        <taxon>Bacteria</taxon>
        <taxon>Pseudomonadati</taxon>
        <taxon>Pseudomonadota</taxon>
        <taxon>Gammaproteobacteria</taxon>
        <taxon>Vibrionales</taxon>
        <taxon>Vibrionaceae</taxon>
        <taxon>Vibrio</taxon>
    </lineage>
</organism>
<dbReference type="Proteomes" id="UP001210678">
    <property type="component" value="Unassembled WGS sequence"/>
</dbReference>
<comment type="caution">
    <text evidence="10">The sequence shown here is derived from an EMBL/GenBank/DDBJ whole genome shotgun (WGS) entry which is preliminary data.</text>
</comment>
<evidence type="ECO:0000256" key="7">
    <source>
        <dbReference type="ARBA" id="ARBA00023136"/>
    </source>
</evidence>
<comment type="subcellular location">
    <subcellularLocation>
        <location evidence="8">Cell inner membrane</location>
        <topology evidence="8">Multi-pass membrane protein</topology>
    </subcellularLocation>
    <subcellularLocation>
        <location evidence="1">Cell membrane</location>
        <topology evidence="1">Multi-pass membrane protein</topology>
    </subcellularLocation>
</comment>
<dbReference type="Pfam" id="PF07690">
    <property type="entry name" value="MFS_1"/>
    <property type="match status" value="1"/>
</dbReference>
<feature type="transmembrane region" description="Helical" evidence="8">
    <location>
        <begin position="77"/>
        <end position="96"/>
    </location>
</feature>
<dbReference type="NCBIfam" id="TIGR00710">
    <property type="entry name" value="efflux_Bcr_CflA"/>
    <property type="match status" value="1"/>
</dbReference>
<keyword evidence="11" id="KW-1185">Reference proteome</keyword>
<comment type="similarity">
    <text evidence="2 8">Belongs to the major facilitator superfamily. Bcr/CmlA family.</text>
</comment>
<name>A0ABT4YMJ8_9VIBR</name>
<dbReference type="PROSITE" id="PS50850">
    <property type="entry name" value="MFS"/>
    <property type="match status" value="1"/>
</dbReference>
<feature type="transmembrane region" description="Helical" evidence="8">
    <location>
        <begin position="336"/>
        <end position="359"/>
    </location>
</feature>
<dbReference type="PROSITE" id="PS00216">
    <property type="entry name" value="SUGAR_TRANSPORT_1"/>
    <property type="match status" value="1"/>
</dbReference>
<keyword evidence="3 8" id="KW-0813">Transport</keyword>
<evidence type="ECO:0000256" key="2">
    <source>
        <dbReference type="ARBA" id="ARBA00006236"/>
    </source>
</evidence>